<dbReference type="EMBL" id="FTOI01000010">
    <property type="protein sequence ID" value="SIS89420.1"/>
    <property type="molecule type" value="Genomic_DNA"/>
</dbReference>
<dbReference type="RefSeq" id="WP_159436431.1">
    <property type="nucleotide sequence ID" value="NZ_FTOI01000010.1"/>
</dbReference>
<evidence type="ECO:0000313" key="2">
    <source>
        <dbReference type="EMBL" id="SIS89420.1"/>
    </source>
</evidence>
<dbReference type="Proteomes" id="UP000185839">
    <property type="component" value="Unassembled WGS sequence"/>
</dbReference>
<sequence length="51" mass="5633">MEPSKKNKPASIVIIGIAAIVIAIISYFILLSFFPELFQDLPTGEQQPITE</sequence>
<feature type="transmembrane region" description="Helical" evidence="1">
    <location>
        <begin position="12"/>
        <end position="34"/>
    </location>
</feature>
<keyword evidence="1" id="KW-0472">Membrane</keyword>
<dbReference type="AlphaFoldDB" id="A0A1N7MTL6"/>
<keyword evidence="1" id="KW-1133">Transmembrane helix</keyword>
<evidence type="ECO:0000256" key="1">
    <source>
        <dbReference type="SAM" id="Phobius"/>
    </source>
</evidence>
<evidence type="ECO:0000313" key="3">
    <source>
        <dbReference type="Proteomes" id="UP000185839"/>
    </source>
</evidence>
<proteinExistence type="predicted"/>
<protein>
    <submittedName>
        <fullName evidence="2">Uncharacterized protein</fullName>
    </submittedName>
</protein>
<name>A0A1N7MTL6_9FLAO</name>
<reference evidence="3" key="1">
    <citation type="submission" date="2017-01" db="EMBL/GenBank/DDBJ databases">
        <authorList>
            <person name="Varghese N."/>
            <person name="Submissions S."/>
        </authorList>
    </citation>
    <scope>NUCLEOTIDE SEQUENCE [LARGE SCALE GENOMIC DNA]</scope>
    <source>
        <strain evidence="3">DSM 23145</strain>
    </source>
</reference>
<gene>
    <name evidence="2" type="ORF">SAMN05421789_11027</name>
</gene>
<accession>A0A1N7MTL6</accession>
<keyword evidence="1" id="KW-0812">Transmembrane</keyword>
<organism evidence="2 3">
    <name type="scientific">Kaistella chaponensis</name>
    <dbReference type="NCBI Taxonomy" id="713588"/>
    <lineage>
        <taxon>Bacteria</taxon>
        <taxon>Pseudomonadati</taxon>
        <taxon>Bacteroidota</taxon>
        <taxon>Flavobacteriia</taxon>
        <taxon>Flavobacteriales</taxon>
        <taxon>Weeksellaceae</taxon>
        <taxon>Chryseobacterium group</taxon>
        <taxon>Kaistella</taxon>
    </lineage>
</organism>
<keyword evidence="3" id="KW-1185">Reference proteome</keyword>